<dbReference type="PANTHER" id="PTHR23405:SF4">
    <property type="entry name" value="PROTEIN MAK16 HOMOLOG"/>
    <property type="match status" value="1"/>
</dbReference>
<keyword evidence="3 4" id="KW-0539">Nucleus</keyword>
<dbReference type="GO" id="GO:0030687">
    <property type="term" value="C:preribosome, large subunit precursor"/>
    <property type="evidence" value="ECO:0007669"/>
    <property type="project" value="TreeGrafter"/>
</dbReference>
<proteinExistence type="inferred from homology"/>
<dbReference type="PIRSF" id="PIRSF003352">
    <property type="entry name" value="MAK16"/>
    <property type="match status" value="1"/>
</dbReference>
<feature type="region of interest" description="Disordered" evidence="5">
    <location>
        <begin position="194"/>
        <end position="351"/>
    </location>
</feature>
<dbReference type="Proteomes" id="UP001175271">
    <property type="component" value="Unassembled WGS sequence"/>
</dbReference>
<evidence type="ECO:0000256" key="4">
    <source>
        <dbReference type="PIRNR" id="PIRNR003352"/>
    </source>
</evidence>
<evidence type="ECO:0000313" key="8">
    <source>
        <dbReference type="Proteomes" id="UP001175271"/>
    </source>
</evidence>
<dbReference type="EMBL" id="JAUCMV010000004">
    <property type="protein sequence ID" value="KAK0403547.1"/>
    <property type="molecule type" value="Genomic_DNA"/>
</dbReference>
<dbReference type="InterPro" id="IPR006958">
    <property type="entry name" value="Mak16"/>
</dbReference>
<reference evidence="7" key="1">
    <citation type="submission" date="2023-06" db="EMBL/GenBank/DDBJ databases">
        <title>Genomic analysis of the entomopathogenic nematode Steinernema hermaphroditum.</title>
        <authorList>
            <person name="Schwarz E.M."/>
            <person name="Heppert J.K."/>
            <person name="Baniya A."/>
            <person name="Schwartz H.T."/>
            <person name="Tan C.-H."/>
            <person name="Antoshechkin I."/>
            <person name="Sternberg P.W."/>
            <person name="Goodrich-Blair H."/>
            <person name="Dillman A.R."/>
        </authorList>
    </citation>
    <scope>NUCLEOTIDE SEQUENCE</scope>
    <source>
        <strain evidence="7">PS9179</strain>
        <tissue evidence="7">Whole animal</tissue>
    </source>
</reference>
<sequence>MQCDEITWDILNKNHCSFKAVTETQKFCRNGFNLTGLCDRKSCPLANSQYATVREEKGVCYLYMKVVERSHYPRRLWEKVKLSRNMTKAMEQINENLMYWEGFTRQKCKARLVRIHQYLIRARKFKLKGVEQKLITLPRKTERREKRREEKALIAAKLEQNIEKELLSRLSEGMYGEIYNFNKETFEKMLDDREVEVEEELDEDVGQREYVADFDESDDEDIEDGGNGGATPPDTDDEDEDDEEEEDSEDDEDAIFDANEVDDEEEDEEEEEEMETEEPADDEEASDEEEEEEVKPKKSLLKKAGKKGARKSVRFDVPAPKARKVAPAKKRRPVLEIEYENTPQEKRRLRH</sequence>
<dbReference type="GO" id="GO:0005730">
    <property type="term" value="C:nucleolus"/>
    <property type="evidence" value="ECO:0007669"/>
    <property type="project" value="UniProtKB-UniRule"/>
</dbReference>
<dbReference type="GO" id="GO:0000470">
    <property type="term" value="P:maturation of LSU-rRNA"/>
    <property type="evidence" value="ECO:0007669"/>
    <property type="project" value="TreeGrafter"/>
</dbReference>
<evidence type="ECO:0000256" key="3">
    <source>
        <dbReference type="ARBA" id="ARBA00023242"/>
    </source>
</evidence>
<dbReference type="InterPro" id="IPR029004">
    <property type="entry name" value="Ribosomal_eL28/Mak16"/>
</dbReference>
<dbReference type="AlphaFoldDB" id="A0AA39LN77"/>
<dbReference type="FunFam" id="3.30.390.110:FF:000001">
    <property type="entry name" value="Protein MAK16 homolog"/>
    <property type="match status" value="1"/>
</dbReference>
<comment type="caution">
    <text evidence="7">The sequence shown here is derived from an EMBL/GenBank/DDBJ whole genome shotgun (WGS) entry which is preliminary data.</text>
</comment>
<feature type="compositionally biased region" description="Acidic residues" evidence="5">
    <location>
        <begin position="212"/>
        <end position="224"/>
    </location>
</feature>
<comment type="similarity">
    <text evidence="2 4">Belongs to the MAK16 family.</text>
</comment>
<organism evidence="7 8">
    <name type="scientific">Steinernema hermaphroditum</name>
    <dbReference type="NCBI Taxonomy" id="289476"/>
    <lineage>
        <taxon>Eukaryota</taxon>
        <taxon>Metazoa</taxon>
        <taxon>Ecdysozoa</taxon>
        <taxon>Nematoda</taxon>
        <taxon>Chromadorea</taxon>
        <taxon>Rhabditida</taxon>
        <taxon>Tylenchina</taxon>
        <taxon>Panagrolaimomorpha</taxon>
        <taxon>Strongyloidoidea</taxon>
        <taxon>Steinernematidae</taxon>
        <taxon>Steinernema</taxon>
    </lineage>
</organism>
<dbReference type="GO" id="GO:0000460">
    <property type="term" value="P:maturation of 5.8S rRNA"/>
    <property type="evidence" value="ECO:0007669"/>
    <property type="project" value="TreeGrafter"/>
</dbReference>
<evidence type="ECO:0000256" key="1">
    <source>
        <dbReference type="ARBA" id="ARBA00004123"/>
    </source>
</evidence>
<feature type="compositionally biased region" description="Acidic residues" evidence="5">
    <location>
        <begin position="234"/>
        <end position="293"/>
    </location>
</feature>
<feature type="compositionally biased region" description="Acidic residues" evidence="5">
    <location>
        <begin position="194"/>
        <end position="204"/>
    </location>
</feature>
<evidence type="ECO:0000256" key="5">
    <source>
        <dbReference type="SAM" id="MobiDB-lite"/>
    </source>
</evidence>
<feature type="domain" description="Ribosomal eL28/Mak16" evidence="6">
    <location>
        <begin position="7"/>
        <end position="118"/>
    </location>
</feature>
<accession>A0AA39LN77</accession>
<name>A0AA39LN77_9BILA</name>
<gene>
    <name evidence="7" type="ORF">QR680_016987</name>
</gene>
<comment type="subcellular location">
    <subcellularLocation>
        <location evidence="1">Nucleus</location>
    </subcellularLocation>
</comment>
<evidence type="ECO:0000313" key="7">
    <source>
        <dbReference type="EMBL" id="KAK0403547.1"/>
    </source>
</evidence>
<evidence type="ECO:0000259" key="6">
    <source>
        <dbReference type="Pfam" id="PF01778"/>
    </source>
</evidence>
<feature type="compositionally biased region" description="Basic residues" evidence="5">
    <location>
        <begin position="321"/>
        <end position="332"/>
    </location>
</feature>
<dbReference type="Gene3D" id="3.30.390.110">
    <property type="match status" value="1"/>
</dbReference>
<dbReference type="Pfam" id="PF01778">
    <property type="entry name" value="Ribosomal_L28e"/>
    <property type="match status" value="1"/>
</dbReference>
<dbReference type="Pfam" id="PF04874">
    <property type="entry name" value="Mak16"/>
    <property type="match status" value="1"/>
</dbReference>
<dbReference type="PANTHER" id="PTHR23405">
    <property type="entry name" value="MAINTENANCE OF KILLER 16 MAK16 PROTEIN-RELATED"/>
    <property type="match status" value="1"/>
</dbReference>
<feature type="compositionally biased region" description="Basic residues" evidence="5">
    <location>
        <begin position="297"/>
        <end position="312"/>
    </location>
</feature>
<protein>
    <recommendedName>
        <fullName evidence="4">Protein MAK16 homolog</fullName>
    </recommendedName>
</protein>
<keyword evidence="8" id="KW-1185">Reference proteome</keyword>
<evidence type="ECO:0000256" key="2">
    <source>
        <dbReference type="ARBA" id="ARBA00005514"/>
    </source>
</evidence>